<dbReference type="PANTHER" id="PTHR46035">
    <property type="entry name" value="TETRATRICOPEPTIDE REPEAT PROTEIN 4"/>
    <property type="match status" value="1"/>
</dbReference>
<feature type="region of interest" description="Disordered" evidence="1">
    <location>
        <begin position="143"/>
        <end position="175"/>
    </location>
</feature>
<dbReference type="Pfam" id="PF02230">
    <property type="entry name" value="Abhydrolase_2"/>
    <property type="match status" value="1"/>
</dbReference>
<sequence>MEHIMNHWKIAEDLRARANELFRLGDALGAMELYSAALAACDEMGDPPEFMDALYNNRSACKLKLKDYIGALADAQATLAINPKSTKALYRSAVALFHLGTPSRLPEALQLLQQAEMLDPKSSEVKDLKRQLQQRLADSPCSAGAAAWKQHPTTQQQQQRRRQRQAPTQCKDPLPLLPRALQHAPQYVPSADGIQENLLIMLHGLGDRPVNYANLARKLCLPHTCCLALSGPLEVEGTGGGRAWFEALDEEWEPIQPSRSEQRRTRSMTKTRALMCSCIDNIVAAGLWQHNQISLFGFSQGGCTALEVHRQYSGPRALGGCISIAGALLEESIWAEESSCPQQQSVGPVLITHGEKDVVTSRESVEMTLKHLRSHHRPKTCMLKVVPGKGHAMMGQGTAAGAAGVATAGSPAEAEVRQCMEFFAATLCRTPPQLLEGCIEVKPGVCDVQKV</sequence>
<dbReference type="InterPro" id="IPR003140">
    <property type="entry name" value="PLipase/COase/thioEstase"/>
</dbReference>
<dbReference type="InterPro" id="IPR019734">
    <property type="entry name" value="TPR_rpt"/>
</dbReference>
<feature type="domain" description="Phospholipase/carboxylesterase/thioesterase" evidence="2">
    <location>
        <begin position="188"/>
        <end position="396"/>
    </location>
</feature>
<gene>
    <name evidence="3" type="ORF">DTER00134_LOCUS1687</name>
</gene>
<dbReference type="GO" id="GO:0005634">
    <property type="term" value="C:nucleus"/>
    <property type="evidence" value="ECO:0007669"/>
    <property type="project" value="TreeGrafter"/>
</dbReference>
<dbReference type="InterPro" id="IPR011990">
    <property type="entry name" value="TPR-like_helical_dom_sf"/>
</dbReference>
<dbReference type="GO" id="GO:0006457">
    <property type="term" value="P:protein folding"/>
    <property type="evidence" value="ECO:0007669"/>
    <property type="project" value="TreeGrafter"/>
</dbReference>
<proteinExistence type="predicted"/>
<organism evidence="3">
    <name type="scientific">Dunaliella tertiolecta</name>
    <name type="common">Green alga</name>
    <dbReference type="NCBI Taxonomy" id="3047"/>
    <lineage>
        <taxon>Eukaryota</taxon>
        <taxon>Viridiplantae</taxon>
        <taxon>Chlorophyta</taxon>
        <taxon>core chlorophytes</taxon>
        <taxon>Chlorophyceae</taxon>
        <taxon>CS clade</taxon>
        <taxon>Chlamydomonadales</taxon>
        <taxon>Dunaliellaceae</taxon>
        <taxon>Dunaliella</taxon>
    </lineage>
</organism>
<dbReference type="GO" id="GO:0016787">
    <property type="term" value="F:hydrolase activity"/>
    <property type="evidence" value="ECO:0007669"/>
    <property type="project" value="InterPro"/>
</dbReference>
<name>A0A7S3QLZ9_DUNTE</name>
<dbReference type="InterPro" id="IPR029058">
    <property type="entry name" value="AB_hydrolase_fold"/>
</dbReference>
<dbReference type="AlphaFoldDB" id="A0A7S3QLZ9"/>
<evidence type="ECO:0000259" key="2">
    <source>
        <dbReference type="Pfam" id="PF02230"/>
    </source>
</evidence>
<dbReference type="GO" id="GO:0030544">
    <property type="term" value="F:Hsp70 protein binding"/>
    <property type="evidence" value="ECO:0007669"/>
    <property type="project" value="TreeGrafter"/>
</dbReference>
<dbReference type="EMBL" id="HBIP01003696">
    <property type="protein sequence ID" value="CAE0486648.1"/>
    <property type="molecule type" value="Transcribed_RNA"/>
</dbReference>
<evidence type="ECO:0000256" key="1">
    <source>
        <dbReference type="SAM" id="MobiDB-lite"/>
    </source>
</evidence>
<dbReference type="Gene3D" id="1.25.40.10">
    <property type="entry name" value="Tetratricopeptide repeat domain"/>
    <property type="match status" value="1"/>
</dbReference>
<dbReference type="SUPFAM" id="SSF53474">
    <property type="entry name" value="alpha/beta-Hydrolases"/>
    <property type="match status" value="1"/>
</dbReference>
<dbReference type="Gene3D" id="3.40.50.1820">
    <property type="entry name" value="alpha/beta hydrolase"/>
    <property type="match status" value="1"/>
</dbReference>
<accession>A0A7S3QLZ9</accession>
<dbReference type="SUPFAM" id="SSF48452">
    <property type="entry name" value="TPR-like"/>
    <property type="match status" value="1"/>
</dbReference>
<dbReference type="GO" id="GO:0051879">
    <property type="term" value="F:Hsp90 protein binding"/>
    <property type="evidence" value="ECO:0007669"/>
    <property type="project" value="TreeGrafter"/>
</dbReference>
<dbReference type="GO" id="GO:0005829">
    <property type="term" value="C:cytosol"/>
    <property type="evidence" value="ECO:0007669"/>
    <property type="project" value="TreeGrafter"/>
</dbReference>
<dbReference type="PANTHER" id="PTHR46035:SF1">
    <property type="entry name" value="TETRATRICOPEPTIDE REPEAT PROTEIN 4"/>
    <property type="match status" value="1"/>
</dbReference>
<evidence type="ECO:0000313" key="3">
    <source>
        <dbReference type="EMBL" id="CAE0486648.1"/>
    </source>
</evidence>
<dbReference type="Pfam" id="PF14559">
    <property type="entry name" value="TPR_19"/>
    <property type="match status" value="1"/>
</dbReference>
<protein>
    <recommendedName>
        <fullName evidence="2">Phospholipase/carboxylesterase/thioesterase domain-containing protein</fullName>
    </recommendedName>
</protein>
<dbReference type="SMART" id="SM00028">
    <property type="entry name" value="TPR"/>
    <property type="match status" value="3"/>
</dbReference>
<reference evidence="3" key="1">
    <citation type="submission" date="2021-01" db="EMBL/GenBank/DDBJ databases">
        <authorList>
            <person name="Corre E."/>
            <person name="Pelletier E."/>
            <person name="Niang G."/>
            <person name="Scheremetjew M."/>
            <person name="Finn R."/>
            <person name="Kale V."/>
            <person name="Holt S."/>
            <person name="Cochrane G."/>
            <person name="Meng A."/>
            <person name="Brown T."/>
            <person name="Cohen L."/>
        </authorList>
    </citation>
    <scope>NUCLEOTIDE SEQUENCE</scope>
    <source>
        <strain evidence="3">CCMP1320</strain>
    </source>
</reference>